<dbReference type="Proteomes" id="UP000032049">
    <property type="component" value="Unassembled WGS sequence"/>
</dbReference>
<reference evidence="2 3" key="1">
    <citation type="submission" date="2015-01" db="EMBL/GenBank/DDBJ databases">
        <title>Draft genome sequence of Pedobacter sp. NL19 isolated from sludge of an effluent treatment pond in an abandoned uranium mine.</title>
        <authorList>
            <person name="Santos T."/>
            <person name="Caetano T."/>
            <person name="Covas C."/>
            <person name="Cruz A."/>
            <person name="Mendo S."/>
        </authorList>
    </citation>
    <scope>NUCLEOTIDE SEQUENCE [LARGE SCALE GENOMIC DNA]</scope>
    <source>
        <strain evidence="2 3">NL19</strain>
    </source>
</reference>
<comment type="caution">
    <text evidence="2">The sequence shown here is derived from an EMBL/GenBank/DDBJ whole genome shotgun (WGS) entry which is preliminary data.</text>
</comment>
<dbReference type="OrthoDB" id="754682at2"/>
<feature type="domain" description="Lipoyl-binding" evidence="1">
    <location>
        <begin position="202"/>
        <end position="253"/>
    </location>
</feature>
<dbReference type="Pfam" id="PF00364">
    <property type="entry name" value="Biotin_lipoyl"/>
    <property type="match status" value="1"/>
</dbReference>
<dbReference type="AlphaFoldDB" id="A0A0D0FRG9"/>
<dbReference type="CDD" id="cd06849">
    <property type="entry name" value="lipoyl_domain"/>
    <property type="match status" value="1"/>
</dbReference>
<sequence length="271" mass="31459">MQDYYKQHTEELHYFKNEARKAFAVICDRFGFREEDVVLSDTANLFQITFSNSKTRIVVEGIHWGMNTNVCLGINNQDSDLCGIHQLIKEREPEVPVDGSQAEQIFGYAHYLLTYATDILEGDTTFFNQQKALRKEEKENAWKAMQAESARKISEGYLKIDTPYGERVWRKPRPSLSTYHLIKDKFPDSFEVMLDLHEIFGSEQEEVIINNWKTELGDIVIKDEVICEISTDKVWVEIVAPQTGRLIWLLEEGIAFKFSTCIALLDLQFQE</sequence>
<gene>
    <name evidence="2" type="ORF">TH53_22735</name>
</gene>
<accession>A0A0D0FRG9</accession>
<dbReference type="SUPFAM" id="SSF51230">
    <property type="entry name" value="Single hybrid motif"/>
    <property type="match status" value="1"/>
</dbReference>
<proteinExistence type="predicted"/>
<organism evidence="2 3">
    <name type="scientific">Pedobacter lusitanus</name>
    <dbReference type="NCBI Taxonomy" id="1503925"/>
    <lineage>
        <taxon>Bacteria</taxon>
        <taxon>Pseudomonadati</taxon>
        <taxon>Bacteroidota</taxon>
        <taxon>Sphingobacteriia</taxon>
        <taxon>Sphingobacteriales</taxon>
        <taxon>Sphingobacteriaceae</taxon>
        <taxon>Pedobacter</taxon>
    </lineage>
</organism>
<protein>
    <recommendedName>
        <fullName evidence="1">Lipoyl-binding domain-containing protein</fullName>
    </recommendedName>
</protein>
<name>A0A0D0FRG9_9SPHI</name>
<keyword evidence="3" id="KW-1185">Reference proteome</keyword>
<dbReference type="InterPro" id="IPR000089">
    <property type="entry name" value="Biotin_lipoyl"/>
</dbReference>
<dbReference type="RefSeq" id="WP_041885954.1">
    <property type="nucleotide sequence ID" value="NZ_CP157278.1"/>
</dbReference>
<dbReference type="EMBL" id="JXRA01000116">
    <property type="protein sequence ID" value="KIO75069.1"/>
    <property type="molecule type" value="Genomic_DNA"/>
</dbReference>
<dbReference type="InterPro" id="IPR011053">
    <property type="entry name" value="Single_hybrid_motif"/>
</dbReference>
<evidence type="ECO:0000313" key="3">
    <source>
        <dbReference type="Proteomes" id="UP000032049"/>
    </source>
</evidence>
<evidence type="ECO:0000259" key="1">
    <source>
        <dbReference type="Pfam" id="PF00364"/>
    </source>
</evidence>
<dbReference type="Gene3D" id="2.40.50.100">
    <property type="match status" value="1"/>
</dbReference>
<dbReference type="STRING" id="1503925.TH53_22735"/>
<evidence type="ECO:0000313" key="2">
    <source>
        <dbReference type="EMBL" id="KIO75069.1"/>
    </source>
</evidence>